<dbReference type="EMBL" id="LYOZ01000016">
    <property type="protein sequence ID" value="OCH98191.1"/>
    <property type="molecule type" value="Genomic_DNA"/>
</dbReference>
<evidence type="ECO:0000313" key="4">
    <source>
        <dbReference type="Proteomes" id="UP000093336"/>
    </source>
</evidence>
<gene>
    <name evidence="2" type="ORF">A8135_11515</name>
    <name evidence="1" type="ORF">Ljam_0287</name>
</gene>
<proteinExistence type="predicted"/>
<dbReference type="Proteomes" id="UP000093336">
    <property type="component" value="Unassembled WGS sequence"/>
</dbReference>
<reference evidence="2 4" key="2">
    <citation type="submission" date="2016-05" db="EMBL/GenBank/DDBJ databases">
        <authorList>
            <person name="Prochazka B."/>
            <person name="Indra A."/>
            <person name="Hasenberger P."/>
            <person name="Blaschitz M."/>
            <person name="Wagner L."/>
            <person name="Wewalka G."/>
            <person name="Sorschag S."/>
            <person name="Schmid D."/>
            <person name="Ruppitsch W."/>
        </authorList>
    </citation>
    <scope>NUCLEOTIDE SEQUENCE [LARGE SCALE GENOMIC DNA]</scope>
    <source>
        <strain evidence="2 4">974010_12</strain>
    </source>
</reference>
<dbReference type="EMBL" id="LNYG01000004">
    <property type="protein sequence ID" value="KTD13029.1"/>
    <property type="molecule type" value="Genomic_DNA"/>
</dbReference>
<dbReference type="OrthoDB" id="5639050at2"/>
<dbReference type="PATRIC" id="fig|455.5.peg.300"/>
<protein>
    <recommendedName>
        <fullName evidence="5">Coiled-coil protein</fullName>
    </recommendedName>
</protein>
<evidence type="ECO:0000313" key="1">
    <source>
        <dbReference type="EMBL" id="KTD13029.1"/>
    </source>
</evidence>
<dbReference type="AlphaFoldDB" id="A0A0W0UYT6"/>
<evidence type="ECO:0000313" key="2">
    <source>
        <dbReference type="EMBL" id="OCH98191.1"/>
    </source>
</evidence>
<evidence type="ECO:0008006" key="5">
    <source>
        <dbReference type="Google" id="ProtNLM"/>
    </source>
</evidence>
<dbReference type="STRING" id="455.Ljam_0287"/>
<reference evidence="1 3" key="1">
    <citation type="submission" date="2015-11" db="EMBL/GenBank/DDBJ databases">
        <title>Genomic analysis of 38 Legionella species identifies large and diverse effector repertoires.</title>
        <authorList>
            <person name="Burstein D."/>
            <person name="Amaro F."/>
            <person name="Zusman T."/>
            <person name="Lifshitz Z."/>
            <person name="Cohen O."/>
            <person name="Gilbert J.A."/>
            <person name="Pupko T."/>
            <person name="Shuman H.A."/>
            <person name="Segal G."/>
        </authorList>
    </citation>
    <scope>NUCLEOTIDE SEQUENCE [LARGE SCALE GENOMIC DNA]</scope>
    <source>
        <strain evidence="1 3">JA-26-G1-E2</strain>
    </source>
</reference>
<sequence length="118" mass="13407">MSNEHHEHTFIEAVDNDTRNNILRLDQKLKGLQAEISAKIDGMASLTDAASSERKKQLMILSDEVKKAIQGIQRLVNLAVADEFSASEFNEMNQEKIEALREMFKESADKISLIKEKF</sequence>
<accession>A0A0W0UYT6</accession>
<evidence type="ECO:0000313" key="3">
    <source>
        <dbReference type="Proteomes" id="UP000054715"/>
    </source>
</evidence>
<name>A0A0W0UYT6_9GAMM</name>
<organism evidence="1 3">
    <name type="scientific">Legionella jamestowniensis</name>
    <dbReference type="NCBI Taxonomy" id="455"/>
    <lineage>
        <taxon>Bacteria</taxon>
        <taxon>Pseudomonadati</taxon>
        <taxon>Pseudomonadota</taxon>
        <taxon>Gammaproteobacteria</taxon>
        <taxon>Legionellales</taxon>
        <taxon>Legionellaceae</taxon>
        <taxon>Legionella</taxon>
    </lineage>
</organism>
<dbReference type="RefSeq" id="WP_058448364.1">
    <property type="nucleotide sequence ID" value="NZ_CAAAJF010000014.1"/>
</dbReference>
<keyword evidence="4" id="KW-1185">Reference proteome</keyword>
<dbReference type="Proteomes" id="UP000054715">
    <property type="component" value="Unassembled WGS sequence"/>
</dbReference>
<comment type="caution">
    <text evidence="1">The sequence shown here is derived from an EMBL/GenBank/DDBJ whole genome shotgun (WGS) entry which is preliminary data.</text>
</comment>